<gene>
    <name evidence="9" type="ORF">NTJ_03551</name>
</gene>
<proteinExistence type="inferred from homology"/>
<feature type="signal peptide" evidence="7">
    <location>
        <begin position="1"/>
        <end position="21"/>
    </location>
</feature>
<feature type="domain" description="AB hydrolase-1" evidence="8">
    <location>
        <begin position="89"/>
        <end position="383"/>
    </location>
</feature>
<evidence type="ECO:0000256" key="4">
    <source>
        <dbReference type="ARBA" id="ARBA00023098"/>
    </source>
</evidence>
<comment type="similarity">
    <text evidence="1 6">Belongs to the AB hydrolase superfamily. Lipase family.</text>
</comment>
<dbReference type="InterPro" id="IPR000073">
    <property type="entry name" value="AB_hydrolase_1"/>
</dbReference>
<dbReference type="Gene3D" id="3.40.50.1820">
    <property type="entry name" value="alpha/beta hydrolase"/>
    <property type="match status" value="1"/>
</dbReference>
<dbReference type="PIRSF" id="PIRSF000862">
    <property type="entry name" value="Steryl_ester_lip"/>
    <property type="match status" value="1"/>
</dbReference>
<protein>
    <recommendedName>
        <fullName evidence="6">Lipase</fullName>
    </recommendedName>
</protein>
<evidence type="ECO:0000313" key="9">
    <source>
        <dbReference type="EMBL" id="BES90743.1"/>
    </source>
</evidence>
<feature type="chain" id="PRO_5047395565" description="Lipase" evidence="7">
    <location>
        <begin position="22"/>
        <end position="406"/>
    </location>
</feature>
<accession>A0ABN7AFI4</accession>
<keyword evidence="4" id="KW-0443">Lipid metabolism</keyword>
<dbReference type="SUPFAM" id="SSF53474">
    <property type="entry name" value="alpha/beta-Hydrolases"/>
    <property type="match status" value="1"/>
</dbReference>
<dbReference type="Proteomes" id="UP001307889">
    <property type="component" value="Chromosome 2"/>
</dbReference>
<keyword evidence="6" id="KW-0378">Hydrolase</keyword>
<evidence type="ECO:0000256" key="5">
    <source>
        <dbReference type="ARBA" id="ARBA00023180"/>
    </source>
</evidence>
<keyword evidence="10" id="KW-1185">Reference proteome</keyword>
<keyword evidence="2 7" id="KW-0732">Signal</keyword>
<evidence type="ECO:0000259" key="8">
    <source>
        <dbReference type="Pfam" id="PF00561"/>
    </source>
</evidence>
<dbReference type="Pfam" id="PF00561">
    <property type="entry name" value="Abhydrolase_1"/>
    <property type="match status" value="1"/>
</dbReference>
<sequence length="406" mass="46047">MWCKNWCPVFVLVAVARHCVSQEKEYDEDEFEAGASGPTTPRPPPPVALQNMTDLVKSYGYDVEDFEVKVSDGQTIALYHLKPKTTDGPVVLLHHGLGMSPDVFCFQPDSLGFLLAGKGADVWMTSARGTVYSRKHAKYDPNNDFEFWDFSFVEMAEMDLPAVIDFVLEKSKQTSLFYVGHSLGTTILLVTLAKKPEYNSKIKEAILLAPMWHCTKFQGMINKQSPMYQMVIDTNKQFDDNKKWEAFPRKDVVKTDHQLRCQDLPEMVTSYCEMAMDMVYSSVGEFVPAGTSVKVFKHVQQSYMDGMVKPFDYEDEALNKKAYDQSTPPDYDIKKVTAKVNLFWAQADQLIDSEDVKKLSSSLPNVGISEQVEDESFGHPDFILPSTDKMKTATHNFHLKLVDMIK</sequence>
<dbReference type="InterPro" id="IPR025483">
    <property type="entry name" value="Lipase_euk"/>
</dbReference>
<evidence type="ECO:0000256" key="6">
    <source>
        <dbReference type="PIRNR" id="PIRNR000862"/>
    </source>
</evidence>
<evidence type="ECO:0000256" key="3">
    <source>
        <dbReference type="ARBA" id="ARBA00022963"/>
    </source>
</evidence>
<evidence type="ECO:0000313" key="10">
    <source>
        <dbReference type="Proteomes" id="UP001307889"/>
    </source>
</evidence>
<keyword evidence="5" id="KW-0325">Glycoprotein</keyword>
<dbReference type="EMBL" id="AP028910">
    <property type="protein sequence ID" value="BES90743.1"/>
    <property type="molecule type" value="Genomic_DNA"/>
</dbReference>
<organism evidence="9 10">
    <name type="scientific">Nesidiocoris tenuis</name>
    <dbReference type="NCBI Taxonomy" id="355587"/>
    <lineage>
        <taxon>Eukaryota</taxon>
        <taxon>Metazoa</taxon>
        <taxon>Ecdysozoa</taxon>
        <taxon>Arthropoda</taxon>
        <taxon>Hexapoda</taxon>
        <taxon>Insecta</taxon>
        <taxon>Pterygota</taxon>
        <taxon>Neoptera</taxon>
        <taxon>Paraneoptera</taxon>
        <taxon>Hemiptera</taxon>
        <taxon>Heteroptera</taxon>
        <taxon>Panheteroptera</taxon>
        <taxon>Cimicomorpha</taxon>
        <taxon>Miridae</taxon>
        <taxon>Dicyphina</taxon>
        <taxon>Nesidiocoris</taxon>
    </lineage>
</organism>
<dbReference type="InterPro" id="IPR029058">
    <property type="entry name" value="AB_hydrolase_fold"/>
</dbReference>
<keyword evidence="3 6" id="KW-0442">Lipid degradation</keyword>
<evidence type="ECO:0000256" key="7">
    <source>
        <dbReference type="SAM" id="SignalP"/>
    </source>
</evidence>
<evidence type="ECO:0000256" key="1">
    <source>
        <dbReference type="ARBA" id="ARBA00010701"/>
    </source>
</evidence>
<name>A0ABN7AFI4_9HEMI</name>
<reference evidence="9 10" key="1">
    <citation type="submission" date="2023-09" db="EMBL/GenBank/DDBJ databases">
        <title>Nesidiocoris tenuis whole genome shotgun sequence.</title>
        <authorList>
            <person name="Shibata T."/>
            <person name="Shimoda M."/>
            <person name="Kobayashi T."/>
            <person name="Uehara T."/>
        </authorList>
    </citation>
    <scope>NUCLEOTIDE SEQUENCE [LARGE SCALE GENOMIC DNA]</scope>
    <source>
        <strain evidence="9 10">Japan</strain>
    </source>
</reference>
<dbReference type="PANTHER" id="PTHR11005">
    <property type="entry name" value="LYSOSOMAL ACID LIPASE-RELATED"/>
    <property type="match status" value="1"/>
</dbReference>
<evidence type="ECO:0000256" key="2">
    <source>
        <dbReference type="ARBA" id="ARBA00022729"/>
    </source>
</evidence>